<dbReference type="GO" id="GO:0006384">
    <property type="term" value="P:transcription initiation at RNA polymerase III promoter"/>
    <property type="evidence" value="ECO:0007669"/>
    <property type="project" value="InterPro"/>
</dbReference>
<protein>
    <submittedName>
        <fullName evidence="2">Uncharacterized protein</fullName>
    </submittedName>
</protein>
<organism evidence="2 3">
    <name type="scientific">Strigamia maritima</name>
    <name type="common">European centipede</name>
    <name type="synonym">Geophilus maritimus</name>
    <dbReference type="NCBI Taxonomy" id="126957"/>
    <lineage>
        <taxon>Eukaryota</taxon>
        <taxon>Metazoa</taxon>
        <taxon>Ecdysozoa</taxon>
        <taxon>Arthropoda</taxon>
        <taxon>Myriapoda</taxon>
        <taxon>Chilopoda</taxon>
        <taxon>Pleurostigmophora</taxon>
        <taxon>Geophilomorpha</taxon>
        <taxon>Linotaeniidae</taxon>
        <taxon>Strigamia</taxon>
    </lineage>
</organism>
<dbReference type="EMBL" id="JH432192">
    <property type="status" value="NOT_ANNOTATED_CDS"/>
    <property type="molecule type" value="Genomic_DNA"/>
</dbReference>
<evidence type="ECO:0000256" key="1">
    <source>
        <dbReference type="SAM" id="Coils"/>
    </source>
</evidence>
<dbReference type="GO" id="GO:0005634">
    <property type="term" value="C:nucleus"/>
    <property type="evidence" value="ECO:0007669"/>
    <property type="project" value="InterPro"/>
</dbReference>
<feature type="coiled-coil region" evidence="1">
    <location>
        <begin position="12"/>
        <end position="53"/>
    </location>
</feature>
<dbReference type="HOGENOM" id="CLU_1878012_0_0_1"/>
<dbReference type="Pfam" id="PF15497">
    <property type="entry name" value="SNAPC5"/>
    <property type="match status" value="1"/>
</dbReference>
<proteinExistence type="predicted"/>
<accession>T1JG00</accession>
<dbReference type="Proteomes" id="UP000014500">
    <property type="component" value="Unassembled WGS sequence"/>
</dbReference>
<dbReference type="GO" id="GO:0006366">
    <property type="term" value="P:transcription by RNA polymerase II"/>
    <property type="evidence" value="ECO:0007669"/>
    <property type="project" value="InterPro"/>
</dbReference>
<dbReference type="AlphaFoldDB" id="T1JG00"/>
<evidence type="ECO:0000313" key="3">
    <source>
        <dbReference type="Proteomes" id="UP000014500"/>
    </source>
</evidence>
<keyword evidence="3" id="KW-1185">Reference proteome</keyword>
<name>T1JG00_STRMM</name>
<reference evidence="2" key="2">
    <citation type="submission" date="2015-02" db="UniProtKB">
        <authorList>
            <consortium name="EnsemblMetazoa"/>
        </authorList>
    </citation>
    <scope>IDENTIFICATION</scope>
</reference>
<sequence>MATAPGIDLADMRLLREEAALIQDLISRLKDQLNRLKIEEMQLESNVRENNIKNLTGAIAETILPESEIKTEKLHDEREQVNTSQLNLNVNFSNYKHDLPSAEEEEEEYHTDEDTVKIARSTTETHEELSYFFNLF</sequence>
<dbReference type="EnsemblMetazoa" id="SMAR012768-RA">
    <property type="protein sequence ID" value="SMAR012768-PA"/>
    <property type="gene ID" value="SMAR012768"/>
</dbReference>
<dbReference type="InterPro" id="IPR029138">
    <property type="entry name" value="SNAPC5"/>
</dbReference>
<reference evidence="3" key="1">
    <citation type="submission" date="2011-05" db="EMBL/GenBank/DDBJ databases">
        <authorList>
            <person name="Richards S.R."/>
            <person name="Qu J."/>
            <person name="Jiang H."/>
            <person name="Jhangiani S.N."/>
            <person name="Agravi P."/>
            <person name="Goodspeed R."/>
            <person name="Gross S."/>
            <person name="Mandapat C."/>
            <person name="Jackson L."/>
            <person name="Mathew T."/>
            <person name="Pu L."/>
            <person name="Thornton R."/>
            <person name="Saada N."/>
            <person name="Wilczek-Boney K.B."/>
            <person name="Lee S."/>
            <person name="Kovar C."/>
            <person name="Wu Y."/>
            <person name="Scherer S.E."/>
            <person name="Worley K.C."/>
            <person name="Muzny D.M."/>
            <person name="Gibbs R."/>
        </authorList>
    </citation>
    <scope>NUCLEOTIDE SEQUENCE</scope>
    <source>
        <strain evidence="3">Brora</strain>
    </source>
</reference>
<keyword evidence="1" id="KW-0175">Coiled coil</keyword>
<evidence type="ECO:0000313" key="2">
    <source>
        <dbReference type="EnsemblMetazoa" id="SMAR012768-PA"/>
    </source>
</evidence>